<gene>
    <name evidence="1" type="ORF">KIN20_017821</name>
</gene>
<name>A0AAD5MNS3_PARTN</name>
<organism evidence="1 2">
    <name type="scientific">Parelaphostrongylus tenuis</name>
    <name type="common">Meningeal worm</name>
    <dbReference type="NCBI Taxonomy" id="148309"/>
    <lineage>
        <taxon>Eukaryota</taxon>
        <taxon>Metazoa</taxon>
        <taxon>Ecdysozoa</taxon>
        <taxon>Nematoda</taxon>
        <taxon>Chromadorea</taxon>
        <taxon>Rhabditida</taxon>
        <taxon>Rhabditina</taxon>
        <taxon>Rhabditomorpha</taxon>
        <taxon>Strongyloidea</taxon>
        <taxon>Metastrongylidae</taxon>
        <taxon>Parelaphostrongylus</taxon>
    </lineage>
</organism>
<sequence>MNKLMEELFRSALLAANEPPSGYPFIAEPTCPHGAVERNGTSLVRCDVTTVRSVRQANIQNVID</sequence>
<accession>A0AAD5MNS3</accession>
<keyword evidence="2" id="KW-1185">Reference proteome</keyword>
<protein>
    <submittedName>
        <fullName evidence="1">Uncharacterized protein</fullName>
    </submittedName>
</protein>
<proteinExistence type="predicted"/>
<dbReference type="EMBL" id="JAHQIW010003557">
    <property type="protein sequence ID" value="KAJ1359163.1"/>
    <property type="molecule type" value="Genomic_DNA"/>
</dbReference>
<evidence type="ECO:0000313" key="1">
    <source>
        <dbReference type="EMBL" id="KAJ1359163.1"/>
    </source>
</evidence>
<reference evidence="1" key="1">
    <citation type="submission" date="2021-06" db="EMBL/GenBank/DDBJ databases">
        <title>Parelaphostrongylus tenuis whole genome reference sequence.</title>
        <authorList>
            <person name="Garwood T.J."/>
            <person name="Larsen P.A."/>
            <person name="Fountain-Jones N.M."/>
            <person name="Garbe J.R."/>
            <person name="Macchietto M.G."/>
            <person name="Kania S.A."/>
            <person name="Gerhold R.W."/>
            <person name="Richards J.E."/>
            <person name="Wolf T.M."/>
        </authorList>
    </citation>
    <scope>NUCLEOTIDE SEQUENCE</scope>
    <source>
        <strain evidence="1">MNPRO001-30</strain>
        <tissue evidence="1">Meninges</tissue>
    </source>
</reference>
<dbReference type="Proteomes" id="UP001196413">
    <property type="component" value="Unassembled WGS sequence"/>
</dbReference>
<dbReference type="AlphaFoldDB" id="A0AAD5MNS3"/>
<comment type="caution">
    <text evidence="1">The sequence shown here is derived from an EMBL/GenBank/DDBJ whole genome shotgun (WGS) entry which is preliminary data.</text>
</comment>
<evidence type="ECO:0000313" key="2">
    <source>
        <dbReference type="Proteomes" id="UP001196413"/>
    </source>
</evidence>